<accession>A0A819X7Y9</accession>
<reference evidence="1" key="1">
    <citation type="submission" date="2021-02" db="EMBL/GenBank/DDBJ databases">
        <authorList>
            <person name="Nowell W R."/>
        </authorList>
    </citation>
    <scope>NUCLEOTIDE SEQUENCE</scope>
</reference>
<evidence type="ECO:0000313" key="1">
    <source>
        <dbReference type="EMBL" id="CAF4137978.1"/>
    </source>
</evidence>
<name>A0A819X7Y9_9BILA</name>
<sequence length="129" mass="15249">MMKRLLLKRSQSDQVQISKMHTDIDQIQIQTDKLSSIHIEQDQNKIIHQQKIDSVEDLHQLIIFETFHEKFQQNQYHHEKQQQQQGSLILSSDTKIRSDIHIQIISVSSHQPKSLRMTIDENKNSKISL</sequence>
<dbReference type="AlphaFoldDB" id="A0A819X7Y9"/>
<comment type="caution">
    <text evidence="1">The sequence shown here is derived from an EMBL/GenBank/DDBJ whole genome shotgun (WGS) entry which is preliminary data.</text>
</comment>
<organism evidence="1 2">
    <name type="scientific">Rotaria sordida</name>
    <dbReference type="NCBI Taxonomy" id="392033"/>
    <lineage>
        <taxon>Eukaryota</taxon>
        <taxon>Metazoa</taxon>
        <taxon>Spiralia</taxon>
        <taxon>Gnathifera</taxon>
        <taxon>Rotifera</taxon>
        <taxon>Eurotatoria</taxon>
        <taxon>Bdelloidea</taxon>
        <taxon>Philodinida</taxon>
        <taxon>Philodinidae</taxon>
        <taxon>Rotaria</taxon>
    </lineage>
</organism>
<dbReference type="Proteomes" id="UP000663836">
    <property type="component" value="Unassembled WGS sequence"/>
</dbReference>
<evidence type="ECO:0000313" key="2">
    <source>
        <dbReference type="Proteomes" id="UP000663836"/>
    </source>
</evidence>
<dbReference type="EMBL" id="CAJOBD010009580">
    <property type="protein sequence ID" value="CAF4137978.1"/>
    <property type="molecule type" value="Genomic_DNA"/>
</dbReference>
<protein>
    <submittedName>
        <fullName evidence="1">Uncharacterized protein</fullName>
    </submittedName>
</protein>
<gene>
    <name evidence="1" type="ORF">JBS370_LOCUS33357</name>
</gene>
<proteinExistence type="predicted"/>